<organism evidence="14 15">
    <name type="scientific">Tetradesmus obliquus</name>
    <name type="common">Green alga</name>
    <name type="synonym">Acutodesmus obliquus</name>
    <dbReference type="NCBI Taxonomy" id="3088"/>
    <lineage>
        <taxon>Eukaryota</taxon>
        <taxon>Viridiplantae</taxon>
        <taxon>Chlorophyta</taxon>
        <taxon>core chlorophytes</taxon>
        <taxon>Chlorophyceae</taxon>
        <taxon>CS clade</taxon>
        <taxon>Sphaeropleales</taxon>
        <taxon>Scenedesmaceae</taxon>
        <taxon>Tetradesmus</taxon>
    </lineage>
</organism>
<comment type="function">
    <text evidence="1">Responsible for the formation of the pyrimidine heterocycle in the thiamine biosynthesis pathway. Catalyzes the formation of hydroxymethylpyrimidine phosphate (HMP-P) from histidine and pyridoxal phosphate (PLP). The protein uses PLP and the active site histidine to form HMP-P, generating an inactive enzyme. The enzyme can only undergo a single turnover, which suggests it is a suicide enzyme.</text>
</comment>
<evidence type="ECO:0000256" key="3">
    <source>
        <dbReference type="ARBA" id="ARBA00009406"/>
    </source>
</evidence>
<evidence type="ECO:0000256" key="7">
    <source>
        <dbReference type="ARBA" id="ARBA00022898"/>
    </source>
</evidence>
<name>A0A383VSU9_TETOB</name>
<dbReference type="InterPro" id="IPR015168">
    <property type="entry name" value="SsuA/THI5"/>
</dbReference>
<accession>A0A383VSU9</accession>
<dbReference type="Gene3D" id="3.40.190.10">
    <property type="entry name" value="Periplasmic binding protein-like II"/>
    <property type="match status" value="2"/>
</dbReference>
<evidence type="ECO:0000256" key="12">
    <source>
        <dbReference type="SAM" id="MobiDB-lite"/>
    </source>
</evidence>
<dbReference type="PANTHER" id="PTHR31528:SF1">
    <property type="entry name" value="4-AMINO-5-HYDROXYMETHYL-2-METHYLPYRIMIDINE PHOSPHATE SYNTHASE THI11-RELATED"/>
    <property type="match status" value="1"/>
</dbReference>
<feature type="region of interest" description="Disordered" evidence="12">
    <location>
        <begin position="315"/>
        <end position="334"/>
    </location>
</feature>
<comment type="catalytic activity">
    <reaction evidence="11">
        <text>N(6)-(pyridoxal phosphate)-L-lysyl-[4-amino-5-hydroxymethyl-2-methylpyrimidine phosphate synthase] + L-histidyl-[4-amino-5-hydroxymethyl-2-methylpyrimidine phosphate synthase] + 2 Fe(3+) + 4 H2O = L-lysyl-[4-amino-5-hydroxymethyl-2-methylpyrimidine phosphate synthase] + (2S)-2-amino-5-hydroxy-4-oxopentanoyl-[4-amino-5-hydroxymethyl-2-methylpyrimidine phosphate synthase] + 4-amino-2-methyl-5-(phosphooxymethyl)pyrimidine + 3-oxopropanoate + 2 Fe(2+) + 2 H(+)</text>
        <dbReference type="Rhea" id="RHEA:65756"/>
        <dbReference type="Rhea" id="RHEA-COMP:16892"/>
        <dbReference type="Rhea" id="RHEA-COMP:16893"/>
        <dbReference type="Rhea" id="RHEA-COMP:16894"/>
        <dbReference type="Rhea" id="RHEA-COMP:16895"/>
        <dbReference type="ChEBI" id="CHEBI:15377"/>
        <dbReference type="ChEBI" id="CHEBI:15378"/>
        <dbReference type="ChEBI" id="CHEBI:29033"/>
        <dbReference type="ChEBI" id="CHEBI:29034"/>
        <dbReference type="ChEBI" id="CHEBI:29969"/>
        <dbReference type="ChEBI" id="CHEBI:29979"/>
        <dbReference type="ChEBI" id="CHEBI:33190"/>
        <dbReference type="ChEBI" id="CHEBI:58354"/>
        <dbReference type="ChEBI" id="CHEBI:143915"/>
        <dbReference type="ChEBI" id="CHEBI:157692"/>
    </reaction>
    <physiologicalReaction direction="left-to-right" evidence="11">
        <dbReference type="Rhea" id="RHEA:65757"/>
    </physiologicalReaction>
</comment>
<evidence type="ECO:0000256" key="5">
    <source>
        <dbReference type="ARBA" id="ARBA00022679"/>
    </source>
</evidence>
<dbReference type="UniPathway" id="UPA00060"/>
<protein>
    <recommendedName>
        <fullName evidence="10">Thiamine pyrimidine synthase</fullName>
    </recommendedName>
</protein>
<keyword evidence="15" id="KW-1185">Reference proteome</keyword>
<evidence type="ECO:0000256" key="4">
    <source>
        <dbReference type="ARBA" id="ARBA00011738"/>
    </source>
</evidence>
<dbReference type="EMBL" id="FNXT01000814">
    <property type="protein sequence ID" value="SZX67842.1"/>
    <property type="molecule type" value="Genomic_DNA"/>
</dbReference>
<dbReference type="InterPro" id="IPR027939">
    <property type="entry name" value="NMT1/THI5"/>
</dbReference>
<evidence type="ECO:0000256" key="2">
    <source>
        <dbReference type="ARBA" id="ARBA00004948"/>
    </source>
</evidence>
<comment type="similarity">
    <text evidence="3">Belongs to the NMT1/THI5 family.</text>
</comment>
<dbReference type="SUPFAM" id="SSF53850">
    <property type="entry name" value="Periplasmic binding protein-like II"/>
    <property type="match status" value="1"/>
</dbReference>
<keyword evidence="6" id="KW-0479">Metal-binding</keyword>
<dbReference type="STRING" id="3088.A0A383VSU9"/>
<evidence type="ECO:0000256" key="1">
    <source>
        <dbReference type="ARBA" id="ARBA00003469"/>
    </source>
</evidence>
<keyword evidence="7" id="KW-0663">Pyridoxal phosphate</keyword>
<dbReference type="Proteomes" id="UP000256970">
    <property type="component" value="Unassembled WGS sequence"/>
</dbReference>
<dbReference type="GO" id="GO:0009228">
    <property type="term" value="P:thiamine biosynthetic process"/>
    <property type="evidence" value="ECO:0007669"/>
    <property type="project" value="UniProtKB-KW"/>
</dbReference>
<dbReference type="Pfam" id="PF09084">
    <property type="entry name" value="NMT1"/>
    <property type="match status" value="1"/>
</dbReference>
<dbReference type="AlphaFoldDB" id="A0A383VSU9"/>
<sequence length="361" mass="38353">MAPITIALDWTPNTNHTGFYVARSKGFYKDAGLEVQILSPHQDEYKTTPGSRLVDRSATFACVPSESVISYHTWPNAAKPKIVAVAALLQSNQSAIVTLKSSGIERPAQLDCKKYASYAARYESRIVQQMIRADGGSGDYVETTPPMLGIWNTLLEGAADATWVFLPWEGVAAQRAGIPLNTFKLEDFGIPYCYSPVLAAHPNTLASQPGTVRSFLAATAKGYEWAAAHPKEAAALLCAEVAADAAAPNGKPLPEALDPEMVAQSQEAVAAAYLNTSSSSSSSGGGGSSVWGVMDLSVWEKFLDWLSDEGLLTSKAQSRSEGEHSSSLDGMRSGDAGERLLRDAVAAADLATNAYLPAAQY</sequence>
<evidence type="ECO:0000313" key="14">
    <source>
        <dbReference type="EMBL" id="SZX67842.1"/>
    </source>
</evidence>
<dbReference type="GO" id="GO:0016740">
    <property type="term" value="F:transferase activity"/>
    <property type="evidence" value="ECO:0007669"/>
    <property type="project" value="UniProtKB-KW"/>
</dbReference>
<keyword evidence="5" id="KW-0808">Transferase</keyword>
<keyword evidence="8" id="KW-0784">Thiamine biosynthesis</keyword>
<evidence type="ECO:0000313" key="15">
    <source>
        <dbReference type="Proteomes" id="UP000256970"/>
    </source>
</evidence>
<dbReference type="PANTHER" id="PTHR31528">
    <property type="entry name" value="4-AMINO-5-HYDROXYMETHYL-2-METHYLPYRIMIDINE PHOSPHATE SYNTHASE THI11-RELATED"/>
    <property type="match status" value="1"/>
</dbReference>
<comment type="subunit">
    <text evidence="4">Homodimer.</text>
</comment>
<evidence type="ECO:0000259" key="13">
    <source>
        <dbReference type="Pfam" id="PF09084"/>
    </source>
</evidence>
<evidence type="ECO:0000256" key="9">
    <source>
        <dbReference type="ARBA" id="ARBA00023004"/>
    </source>
</evidence>
<proteinExistence type="inferred from homology"/>
<keyword evidence="9" id="KW-0408">Iron</keyword>
<comment type="pathway">
    <text evidence="2">Cofactor biosynthesis; thiamine diphosphate biosynthesis.</text>
</comment>
<dbReference type="GO" id="GO:0046872">
    <property type="term" value="F:metal ion binding"/>
    <property type="evidence" value="ECO:0007669"/>
    <property type="project" value="UniProtKB-KW"/>
</dbReference>
<gene>
    <name evidence="14" type="ORF">BQ4739_LOCUS8193</name>
</gene>
<evidence type="ECO:0000256" key="8">
    <source>
        <dbReference type="ARBA" id="ARBA00022977"/>
    </source>
</evidence>
<reference evidence="14 15" key="1">
    <citation type="submission" date="2016-10" db="EMBL/GenBank/DDBJ databases">
        <authorList>
            <person name="Cai Z."/>
        </authorList>
    </citation>
    <scope>NUCLEOTIDE SEQUENCE [LARGE SCALE GENOMIC DNA]</scope>
</reference>
<feature type="domain" description="SsuA/THI5-like" evidence="13">
    <location>
        <begin position="13"/>
        <end position="233"/>
    </location>
</feature>
<evidence type="ECO:0000256" key="10">
    <source>
        <dbReference type="ARBA" id="ARBA00033171"/>
    </source>
</evidence>
<evidence type="ECO:0000256" key="6">
    <source>
        <dbReference type="ARBA" id="ARBA00022723"/>
    </source>
</evidence>
<evidence type="ECO:0000256" key="11">
    <source>
        <dbReference type="ARBA" id="ARBA00048179"/>
    </source>
</evidence>
<dbReference type="GO" id="GO:0009229">
    <property type="term" value="P:thiamine diphosphate biosynthetic process"/>
    <property type="evidence" value="ECO:0007669"/>
    <property type="project" value="UniProtKB-UniPathway"/>
</dbReference>